<proteinExistence type="inferred from homology"/>
<dbReference type="InterPro" id="IPR002877">
    <property type="entry name" value="RNA_MeTrfase_FtsJ_dom"/>
</dbReference>
<reference evidence="5 6" key="1">
    <citation type="submission" date="2017-06" db="EMBL/GenBank/DDBJ databases">
        <title>Genome Sequencing and Comparative Genomics Analysis of Five Ureaplasma Urealyticums with Different Drug Resistance.</title>
        <authorList>
            <person name="Ma L."/>
            <person name="Jia T."/>
        </authorList>
    </citation>
    <scope>NUCLEOTIDE SEQUENCE [LARGE SCALE GENOMIC DNA]</scope>
    <source>
        <strain evidence="6">hebnu uu3</strain>
    </source>
</reference>
<evidence type="ECO:0000256" key="1">
    <source>
        <dbReference type="ARBA" id="ARBA00022884"/>
    </source>
</evidence>
<dbReference type="RefSeq" id="WP_088444167.1">
    <property type="nucleotide sequence ID" value="NZ_CAUPLA010000001.1"/>
</dbReference>
<comment type="similarity">
    <text evidence="2">Belongs to the TlyA family.</text>
</comment>
<gene>
    <name evidence="5" type="ORF">CEG42_02655</name>
</gene>
<dbReference type="Proteomes" id="UP000197054">
    <property type="component" value="Chromosome"/>
</dbReference>
<dbReference type="SUPFAM" id="SSF55174">
    <property type="entry name" value="Alpha-L RNA-binding motif"/>
    <property type="match status" value="1"/>
</dbReference>
<evidence type="ECO:0000259" key="4">
    <source>
        <dbReference type="SMART" id="SM00363"/>
    </source>
</evidence>
<dbReference type="PANTHER" id="PTHR32319">
    <property type="entry name" value="BACTERIAL HEMOLYSIN-LIKE PROTEIN"/>
    <property type="match status" value="1"/>
</dbReference>
<sequence>MNQRLDHYLKNTNQCETRSKAIDLIKRGRVFVNNFQVLKPSFLVKQTDSVEIKNDEMYFVSKGGYKLLKIIKEINLIIKNFVIADLGSSTGGFTDCCLQLGAKKIYAIDVGVDLLHPSLKKSYKIINYEKTNVKNLDKSYFLEDLDLIVGDLSFISLEQIFPIIKKISSSKTLLLLLIKPQFELGKDVASKYKGLIQNQKLQQLAINKIINLAKNYDFECKHLTPTDIFDEKKQNQEYMIFLQKHEK</sequence>
<dbReference type="InterPro" id="IPR002942">
    <property type="entry name" value="S4_RNA-bd"/>
</dbReference>
<dbReference type="Gene3D" id="3.10.290.10">
    <property type="entry name" value="RNA-binding S4 domain"/>
    <property type="match status" value="1"/>
</dbReference>
<dbReference type="InterPro" id="IPR004538">
    <property type="entry name" value="Hemolysin_A/TlyA"/>
</dbReference>
<dbReference type="AlphaFoldDB" id="A0AAC9T3Q1"/>
<dbReference type="PANTHER" id="PTHR32319:SF0">
    <property type="entry name" value="BACTERIAL HEMOLYSIN-LIKE PROTEIN"/>
    <property type="match status" value="1"/>
</dbReference>
<dbReference type="GO" id="GO:0003723">
    <property type="term" value="F:RNA binding"/>
    <property type="evidence" value="ECO:0007669"/>
    <property type="project" value="UniProtKB-KW"/>
</dbReference>
<organism evidence="5 6">
    <name type="scientific">Ureaplasma parvum</name>
    <name type="common">Ureaplasma urealyticum biotype 1</name>
    <dbReference type="NCBI Taxonomy" id="134821"/>
    <lineage>
        <taxon>Bacteria</taxon>
        <taxon>Bacillati</taxon>
        <taxon>Mycoplasmatota</taxon>
        <taxon>Mycoplasmoidales</taxon>
        <taxon>Mycoplasmoidaceae</taxon>
        <taxon>Ureaplasma</taxon>
    </lineage>
</organism>
<dbReference type="GO" id="GO:0008168">
    <property type="term" value="F:methyltransferase activity"/>
    <property type="evidence" value="ECO:0007669"/>
    <property type="project" value="InterPro"/>
</dbReference>
<dbReference type="Pfam" id="PF01479">
    <property type="entry name" value="S4"/>
    <property type="match status" value="1"/>
</dbReference>
<dbReference type="EMBL" id="CP021991">
    <property type="protein sequence ID" value="ASD30102.1"/>
    <property type="molecule type" value="Genomic_DNA"/>
</dbReference>
<dbReference type="InterPro" id="IPR036986">
    <property type="entry name" value="S4_RNA-bd_sf"/>
</dbReference>
<dbReference type="PROSITE" id="PS50889">
    <property type="entry name" value="S4"/>
    <property type="match status" value="1"/>
</dbReference>
<dbReference type="InterPro" id="IPR047048">
    <property type="entry name" value="TlyA"/>
</dbReference>
<dbReference type="Pfam" id="PF01728">
    <property type="entry name" value="FtsJ"/>
    <property type="match status" value="1"/>
</dbReference>
<dbReference type="Gene3D" id="3.40.50.150">
    <property type="entry name" value="Vaccinia Virus protein VP39"/>
    <property type="match status" value="1"/>
</dbReference>
<evidence type="ECO:0000313" key="6">
    <source>
        <dbReference type="Proteomes" id="UP000197054"/>
    </source>
</evidence>
<dbReference type="SUPFAM" id="SSF53335">
    <property type="entry name" value="S-adenosyl-L-methionine-dependent methyltransferases"/>
    <property type="match status" value="1"/>
</dbReference>
<dbReference type="CDD" id="cd00165">
    <property type="entry name" value="S4"/>
    <property type="match status" value="1"/>
</dbReference>
<protein>
    <submittedName>
        <fullName evidence="5">TlyA family rRNA (Cytidine-2'-O)-methyltransferase</fullName>
    </submittedName>
</protein>
<dbReference type="GO" id="GO:0032259">
    <property type="term" value="P:methylation"/>
    <property type="evidence" value="ECO:0007669"/>
    <property type="project" value="InterPro"/>
</dbReference>
<accession>A0AAC9T3Q1</accession>
<dbReference type="SMART" id="SM00363">
    <property type="entry name" value="S4"/>
    <property type="match status" value="1"/>
</dbReference>
<evidence type="ECO:0000256" key="2">
    <source>
        <dbReference type="ARBA" id="ARBA00029460"/>
    </source>
</evidence>
<dbReference type="NCBIfam" id="TIGR00478">
    <property type="entry name" value="tly"/>
    <property type="match status" value="1"/>
</dbReference>
<evidence type="ECO:0000256" key="3">
    <source>
        <dbReference type="PROSITE-ProRule" id="PRU00182"/>
    </source>
</evidence>
<name>A0AAC9T3Q1_UREPR</name>
<dbReference type="InterPro" id="IPR029063">
    <property type="entry name" value="SAM-dependent_MTases_sf"/>
</dbReference>
<evidence type="ECO:0000313" key="5">
    <source>
        <dbReference type="EMBL" id="ASD30102.1"/>
    </source>
</evidence>
<feature type="domain" description="RNA-binding S4" evidence="4">
    <location>
        <begin position="3"/>
        <end position="65"/>
    </location>
</feature>
<keyword evidence="1 3" id="KW-0694">RNA-binding</keyword>